<gene>
    <name evidence="4" type="ORF">HHUSO_G5876</name>
</gene>
<dbReference type="InterPro" id="IPR013762">
    <property type="entry name" value="Integrase-like_cat_sf"/>
</dbReference>
<sequence>GDARNYLITFNTNVLGYLDRPLRLFSEIIILFFLIPSQITAYNKRTFETARHNLVINVMFSQGAVLPVMPELATGQMLGDFLGAVKNVWQPDRLIAINITSALDRGGRVPLPINYLKEGVYVIVGADVAFSSCLKEVETPQNQQLCSQDKEFRATFYIDWCKISLVSVLERPDPGSGVLHDIGEYRPPFESLKSRDYFSDFLITLAVLSAFALVLFILGYIMCCRREGVQLVHHNSIQKCTKQLRNMSKNREKVWPLSTLPVFHLVSGEVVPSLHPDSYATTSMPLMQTQTGSIAPPSPGSSGPAPIYQHSSVQPGYSSHHLTSCALLVDPKAKQVFLPYSTTHSFRIGAASSAARVRISYHLIKTMGRWSSSAVNSYIPSLPSDNTAAHQSIASMPGVGTPSPPGPPMVFP</sequence>
<evidence type="ECO:0000256" key="1">
    <source>
        <dbReference type="SAM" id="MobiDB-lite"/>
    </source>
</evidence>
<keyword evidence="2" id="KW-0472">Membrane</keyword>
<keyword evidence="5" id="KW-1185">Reference proteome</keyword>
<protein>
    <submittedName>
        <fullName evidence="4">Epsilon-sarcoglycan-like</fullName>
    </submittedName>
</protein>
<keyword evidence="2" id="KW-1133">Transmembrane helix</keyword>
<keyword evidence="2" id="KW-0812">Transmembrane</keyword>
<dbReference type="Gene3D" id="1.10.443.10">
    <property type="entry name" value="Intergrase catalytic core"/>
    <property type="match status" value="1"/>
</dbReference>
<reference evidence="4 5" key="1">
    <citation type="submission" date="2021-05" db="EMBL/GenBank/DDBJ databases">
        <authorList>
            <person name="Zahm M."/>
            <person name="Klopp C."/>
            <person name="Cabau C."/>
            <person name="Kuhl H."/>
            <person name="Suciu R."/>
            <person name="Ciorpac M."/>
            <person name="Holostenco D."/>
            <person name="Gessner J."/>
            <person name="Wuertz S."/>
            <person name="Hohne C."/>
            <person name="Stock M."/>
            <person name="Gislard M."/>
            <person name="Lluch J."/>
            <person name="Milhes M."/>
            <person name="Lampietro C."/>
            <person name="Lopez Roques C."/>
            <person name="Donnadieu C."/>
            <person name="Du K."/>
            <person name="Schartl M."/>
            <person name="Guiguen Y."/>
        </authorList>
    </citation>
    <scope>NUCLEOTIDE SEQUENCE [LARGE SCALE GENOMIC DNA]</scope>
    <source>
        <strain evidence="4">Hh-F2</strain>
        <tissue evidence="4">Blood</tissue>
    </source>
</reference>
<feature type="transmembrane region" description="Helical" evidence="2">
    <location>
        <begin position="24"/>
        <end position="42"/>
    </location>
</feature>
<accession>A0ABR1A235</accession>
<dbReference type="InterPro" id="IPR048347">
    <property type="entry name" value="Sarcoglycan_C"/>
</dbReference>
<feature type="compositionally biased region" description="Low complexity" evidence="1">
    <location>
        <begin position="292"/>
        <end position="307"/>
    </location>
</feature>
<feature type="transmembrane region" description="Helical" evidence="2">
    <location>
        <begin position="201"/>
        <end position="222"/>
    </location>
</feature>
<feature type="compositionally biased region" description="Pro residues" evidence="1">
    <location>
        <begin position="402"/>
        <end position="412"/>
    </location>
</feature>
<dbReference type="PANTHER" id="PTHR10132">
    <property type="entry name" value="ALPHA-/EPSILON-SARCOGLYCAN FAMILY MEMBER"/>
    <property type="match status" value="1"/>
</dbReference>
<dbReference type="Pfam" id="PF20989">
    <property type="entry name" value="Sarcoglycan_2_C"/>
    <property type="match status" value="1"/>
</dbReference>
<dbReference type="InterPro" id="IPR008908">
    <property type="entry name" value="Sarcoglycan_alpha/epsilon"/>
</dbReference>
<evidence type="ECO:0000313" key="4">
    <source>
        <dbReference type="EMBL" id="KAK6491134.1"/>
    </source>
</evidence>
<feature type="non-terminal residue" evidence="4">
    <location>
        <position position="1"/>
    </location>
</feature>
<dbReference type="EMBL" id="JAHFZB010000004">
    <property type="protein sequence ID" value="KAK6491134.1"/>
    <property type="molecule type" value="Genomic_DNA"/>
</dbReference>
<evidence type="ECO:0000256" key="2">
    <source>
        <dbReference type="SAM" id="Phobius"/>
    </source>
</evidence>
<evidence type="ECO:0000259" key="3">
    <source>
        <dbReference type="Pfam" id="PF20989"/>
    </source>
</evidence>
<evidence type="ECO:0000313" key="5">
    <source>
        <dbReference type="Proteomes" id="UP001369086"/>
    </source>
</evidence>
<feature type="domain" description="Sarcoglycan alpha/epsilon second" evidence="3">
    <location>
        <begin position="74"/>
        <end position="167"/>
    </location>
</feature>
<dbReference type="Proteomes" id="UP001369086">
    <property type="component" value="Unassembled WGS sequence"/>
</dbReference>
<proteinExistence type="predicted"/>
<comment type="caution">
    <text evidence="4">The sequence shown here is derived from an EMBL/GenBank/DDBJ whole genome shotgun (WGS) entry which is preliminary data.</text>
</comment>
<feature type="region of interest" description="Disordered" evidence="1">
    <location>
        <begin position="290"/>
        <end position="312"/>
    </location>
</feature>
<name>A0ABR1A235_HUSHU</name>
<feature type="region of interest" description="Disordered" evidence="1">
    <location>
        <begin position="392"/>
        <end position="412"/>
    </location>
</feature>
<organism evidence="4 5">
    <name type="scientific">Huso huso</name>
    <name type="common">Beluga</name>
    <name type="synonym">Acipenser huso</name>
    <dbReference type="NCBI Taxonomy" id="61971"/>
    <lineage>
        <taxon>Eukaryota</taxon>
        <taxon>Metazoa</taxon>
        <taxon>Chordata</taxon>
        <taxon>Craniata</taxon>
        <taxon>Vertebrata</taxon>
        <taxon>Euteleostomi</taxon>
        <taxon>Actinopterygii</taxon>
        <taxon>Chondrostei</taxon>
        <taxon>Acipenseriformes</taxon>
        <taxon>Acipenseridae</taxon>
        <taxon>Huso</taxon>
    </lineage>
</organism>
<dbReference type="PANTHER" id="PTHR10132:SF17">
    <property type="entry name" value="EPSILON-SARCOGLYCAN"/>
    <property type="match status" value="1"/>
</dbReference>